<dbReference type="Proteomes" id="UP000199163">
    <property type="component" value="Unassembled WGS sequence"/>
</dbReference>
<dbReference type="RefSeq" id="WP_091272613.1">
    <property type="nucleotide sequence ID" value="NZ_FNDK01000007.1"/>
</dbReference>
<reference evidence="2 3" key="1">
    <citation type="submission" date="2016-10" db="EMBL/GenBank/DDBJ databases">
        <authorList>
            <person name="de Groot N.N."/>
        </authorList>
    </citation>
    <scope>NUCLEOTIDE SEQUENCE [LARGE SCALE GENOMIC DNA]</scope>
    <source>
        <strain evidence="2 3">DSM 21632</strain>
    </source>
</reference>
<accession>A0A1G8DAE7</accession>
<sequence length="170" mass="19490">MLEIISIYISIFIMAATPWLELLIVIPIGIGAGLNPLMVGAVAFAGNALPVFLLIYAAERIKSWRWIQRMKQWFKRKRSSRHHKETPERRAKKEARKEKLLHIFEKYGVAGLALAGPALTGIHLATIFAMAVQANKRKVAWWMNASLALWTFVVTFIAFYGVEWFKDWFS</sequence>
<dbReference type="OrthoDB" id="6400183at2"/>
<gene>
    <name evidence="2" type="ORF">SAMN05192534_10719</name>
</gene>
<dbReference type="EMBL" id="FNDK01000007">
    <property type="protein sequence ID" value="SDH54563.1"/>
    <property type="molecule type" value="Genomic_DNA"/>
</dbReference>
<evidence type="ECO:0000256" key="1">
    <source>
        <dbReference type="SAM" id="Phobius"/>
    </source>
</evidence>
<feature type="transmembrane region" description="Helical" evidence="1">
    <location>
        <begin position="7"/>
        <end position="30"/>
    </location>
</feature>
<dbReference type="STRING" id="568899.SAMN05192534_10719"/>
<dbReference type="InterPro" id="IPR009577">
    <property type="entry name" value="Sm_multidrug_ex"/>
</dbReference>
<feature type="transmembrane region" description="Helical" evidence="1">
    <location>
        <begin position="107"/>
        <end position="133"/>
    </location>
</feature>
<feature type="transmembrane region" description="Helical" evidence="1">
    <location>
        <begin position="36"/>
        <end position="58"/>
    </location>
</feature>
<keyword evidence="1" id="KW-1133">Transmembrane helix</keyword>
<keyword evidence="1" id="KW-0472">Membrane</keyword>
<feature type="transmembrane region" description="Helical" evidence="1">
    <location>
        <begin position="139"/>
        <end position="162"/>
    </location>
</feature>
<evidence type="ECO:0000313" key="2">
    <source>
        <dbReference type="EMBL" id="SDH54563.1"/>
    </source>
</evidence>
<organism evidence="2 3">
    <name type="scientific">Alteribacillus persepolensis</name>
    <dbReference type="NCBI Taxonomy" id="568899"/>
    <lineage>
        <taxon>Bacteria</taxon>
        <taxon>Bacillati</taxon>
        <taxon>Bacillota</taxon>
        <taxon>Bacilli</taxon>
        <taxon>Bacillales</taxon>
        <taxon>Bacillaceae</taxon>
        <taxon>Alteribacillus</taxon>
    </lineage>
</organism>
<keyword evidence="1" id="KW-0812">Transmembrane</keyword>
<dbReference type="Pfam" id="PF06695">
    <property type="entry name" value="Sm_multidrug_ex"/>
    <property type="match status" value="1"/>
</dbReference>
<keyword evidence="3" id="KW-1185">Reference proteome</keyword>
<protein>
    <submittedName>
        <fullName evidence="2">Putative small multi-drug export protein</fullName>
    </submittedName>
</protein>
<proteinExistence type="predicted"/>
<dbReference type="AlphaFoldDB" id="A0A1G8DAE7"/>
<name>A0A1G8DAE7_9BACI</name>
<evidence type="ECO:0000313" key="3">
    <source>
        <dbReference type="Proteomes" id="UP000199163"/>
    </source>
</evidence>